<feature type="repeat" description="TPR" evidence="1">
    <location>
        <begin position="94"/>
        <end position="127"/>
    </location>
</feature>
<dbReference type="EMBL" id="JAACXV010000299">
    <property type="protein sequence ID" value="KAF7280421.1"/>
    <property type="molecule type" value="Genomic_DNA"/>
</dbReference>
<evidence type="ECO:0000256" key="1">
    <source>
        <dbReference type="PROSITE-ProRule" id="PRU00339"/>
    </source>
</evidence>
<dbReference type="AlphaFoldDB" id="A0A834MDC6"/>
<dbReference type="SMART" id="SM00028">
    <property type="entry name" value="TPR"/>
    <property type="match status" value="5"/>
</dbReference>
<reference evidence="3" key="1">
    <citation type="submission" date="2020-08" db="EMBL/GenBank/DDBJ databases">
        <title>Genome sequencing and assembly of the red palm weevil Rhynchophorus ferrugineus.</title>
        <authorList>
            <person name="Dias G.B."/>
            <person name="Bergman C.M."/>
            <person name="Manee M."/>
        </authorList>
    </citation>
    <scope>NUCLEOTIDE SEQUENCE</scope>
    <source>
        <strain evidence="3">AA-2017</strain>
        <tissue evidence="3">Whole larva</tissue>
    </source>
</reference>
<protein>
    <submittedName>
        <fullName evidence="3">Uncharacterized protein</fullName>
    </submittedName>
</protein>
<sequence length="307" mass="34515">MRVNGGRDASTTEIQLFYCYRGILLQGKHELDEAIQSYKRAINFRPSLALAYVNLGTALIAAGRCQEAITVLRQGSKLDGSGLRDRREHDTAKISALLQLGALYSDQGRLQRALAAYREAAHNLPEHYPPQKVYNVLGETLAKMQQDEEAEKWYRAALDAEPDHVAAHITYGKLLAKNMSRSAEAEQWFRKAQRLAPEDASVYHHYGEPHVPRAICQRYPKSANHNPYGLIYIRRLPCFLCRDRSLSRTSSNRIHVNRGRGIPQRNDYKSIFLIDGDDGGGDEGGGRSPTKSITKSGTQPGRETLYY</sequence>
<gene>
    <name evidence="3" type="ORF">GWI33_006064</name>
</gene>
<dbReference type="InterPro" id="IPR019734">
    <property type="entry name" value="TPR_rpt"/>
</dbReference>
<dbReference type="GO" id="GO:0035269">
    <property type="term" value="P:protein O-linked glycosylation via mannose"/>
    <property type="evidence" value="ECO:0007669"/>
    <property type="project" value="TreeGrafter"/>
</dbReference>
<dbReference type="OrthoDB" id="1658288at2759"/>
<feature type="region of interest" description="Disordered" evidence="2">
    <location>
        <begin position="274"/>
        <end position="307"/>
    </location>
</feature>
<evidence type="ECO:0000313" key="3">
    <source>
        <dbReference type="EMBL" id="KAF7280421.1"/>
    </source>
</evidence>
<feature type="repeat" description="TPR" evidence="1">
    <location>
        <begin position="15"/>
        <end position="48"/>
    </location>
</feature>
<keyword evidence="4" id="KW-1185">Reference proteome</keyword>
<keyword evidence="1" id="KW-0802">TPR repeat</keyword>
<dbReference type="GO" id="GO:0005789">
    <property type="term" value="C:endoplasmic reticulum membrane"/>
    <property type="evidence" value="ECO:0007669"/>
    <property type="project" value="TreeGrafter"/>
</dbReference>
<dbReference type="InterPro" id="IPR052384">
    <property type="entry name" value="TMTC_O-mannosyltransferase"/>
</dbReference>
<evidence type="ECO:0000256" key="2">
    <source>
        <dbReference type="SAM" id="MobiDB-lite"/>
    </source>
</evidence>
<dbReference type="Pfam" id="PF13432">
    <property type="entry name" value="TPR_16"/>
    <property type="match status" value="1"/>
</dbReference>
<feature type="repeat" description="TPR" evidence="1">
    <location>
        <begin position="131"/>
        <end position="164"/>
    </location>
</feature>
<dbReference type="Proteomes" id="UP000625711">
    <property type="component" value="Unassembled WGS sequence"/>
</dbReference>
<dbReference type="PANTHER" id="PTHR44216">
    <property type="entry name" value="PROTEIN O-MANNOSYL-TRANSFERASE TMTC2"/>
    <property type="match status" value="1"/>
</dbReference>
<dbReference type="PANTHER" id="PTHR44216:SF3">
    <property type="entry name" value="PROTEIN O-MANNOSYL-TRANSFERASE TMTC2"/>
    <property type="match status" value="1"/>
</dbReference>
<accession>A0A834MDC6</accession>
<dbReference type="InterPro" id="IPR011990">
    <property type="entry name" value="TPR-like_helical_dom_sf"/>
</dbReference>
<dbReference type="PROSITE" id="PS50005">
    <property type="entry name" value="TPR"/>
    <property type="match status" value="3"/>
</dbReference>
<evidence type="ECO:0000313" key="4">
    <source>
        <dbReference type="Proteomes" id="UP000625711"/>
    </source>
</evidence>
<feature type="compositionally biased region" description="Polar residues" evidence="2">
    <location>
        <begin position="289"/>
        <end position="301"/>
    </location>
</feature>
<dbReference type="Pfam" id="PF13374">
    <property type="entry name" value="TPR_10"/>
    <property type="match status" value="1"/>
</dbReference>
<comment type="caution">
    <text evidence="3">The sequence shown here is derived from an EMBL/GenBank/DDBJ whole genome shotgun (WGS) entry which is preliminary data.</text>
</comment>
<dbReference type="Gene3D" id="1.25.40.10">
    <property type="entry name" value="Tetratricopeptide repeat domain"/>
    <property type="match status" value="2"/>
</dbReference>
<dbReference type="GO" id="GO:0000030">
    <property type="term" value="F:mannosyltransferase activity"/>
    <property type="evidence" value="ECO:0007669"/>
    <property type="project" value="TreeGrafter"/>
</dbReference>
<dbReference type="SUPFAM" id="SSF48452">
    <property type="entry name" value="TPR-like"/>
    <property type="match status" value="1"/>
</dbReference>
<proteinExistence type="predicted"/>
<organism evidence="3 4">
    <name type="scientific">Rhynchophorus ferrugineus</name>
    <name type="common">Red palm weevil</name>
    <name type="synonym">Curculio ferrugineus</name>
    <dbReference type="NCBI Taxonomy" id="354439"/>
    <lineage>
        <taxon>Eukaryota</taxon>
        <taxon>Metazoa</taxon>
        <taxon>Ecdysozoa</taxon>
        <taxon>Arthropoda</taxon>
        <taxon>Hexapoda</taxon>
        <taxon>Insecta</taxon>
        <taxon>Pterygota</taxon>
        <taxon>Neoptera</taxon>
        <taxon>Endopterygota</taxon>
        <taxon>Coleoptera</taxon>
        <taxon>Polyphaga</taxon>
        <taxon>Cucujiformia</taxon>
        <taxon>Curculionidae</taxon>
        <taxon>Dryophthorinae</taxon>
        <taxon>Rhynchophorus</taxon>
    </lineage>
</organism>
<name>A0A834MDC6_RHYFE</name>
<dbReference type="Pfam" id="PF13414">
    <property type="entry name" value="TPR_11"/>
    <property type="match status" value="1"/>
</dbReference>